<comment type="pathway">
    <text evidence="1 5">Glycan metabolism; pectin biosynthesis.</text>
</comment>
<evidence type="ECO:0000256" key="1">
    <source>
        <dbReference type="ARBA" id="ARBA00004877"/>
    </source>
</evidence>
<dbReference type="ExpressionAtlas" id="M1BGJ5">
    <property type="expression patterns" value="baseline"/>
</dbReference>
<dbReference type="GO" id="GO:0000139">
    <property type="term" value="C:Golgi membrane"/>
    <property type="evidence" value="ECO:0007669"/>
    <property type="project" value="UniProtKB-SubCell"/>
</dbReference>
<keyword evidence="5" id="KW-0472">Membrane</keyword>
<dbReference type="PANTHER" id="PTHR32116:SF30">
    <property type="entry name" value="GALACTURONOSYLTRANSFERASE 15-RELATED"/>
    <property type="match status" value="1"/>
</dbReference>
<dbReference type="InterPro" id="IPR002495">
    <property type="entry name" value="Glyco_trans_8"/>
</dbReference>
<comment type="similarity">
    <text evidence="2 5">Belongs to the glycosyltransferase 8 family.</text>
</comment>
<evidence type="ECO:0000256" key="3">
    <source>
        <dbReference type="ARBA" id="ARBA00022676"/>
    </source>
</evidence>
<dbReference type="CDD" id="cd06429">
    <property type="entry name" value="GT8_like_1"/>
    <property type="match status" value="1"/>
</dbReference>
<keyword evidence="5" id="KW-0333">Golgi apparatus</keyword>
<dbReference type="EnsemblPlants" id="PGSC0003DMT400044705">
    <property type="protein sequence ID" value="PGSC0003DMT400044705"/>
    <property type="gene ID" value="PGSC0003DMG400017341"/>
</dbReference>
<proteinExistence type="inferred from homology"/>
<dbReference type="OMA" id="WFAMNSA"/>
<dbReference type="PANTHER" id="PTHR32116">
    <property type="entry name" value="GALACTURONOSYLTRANSFERASE 4-RELATED"/>
    <property type="match status" value="1"/>
</dbReference>
<keyword evidence="3 5" id="KW-0328">Glycosyltransferase</keyword>
<dbReference type="Gramene" id="PGSC0003DMT400044704">
    <property type="protein sequence ID" value="PGSC0003DMT400044704"/>
    <property type="gene ID" value="PGSC0003DMG400017341"/>
</dbReference>
<gene>
    <name evidence="6" type="primary">LOC102597313</name>
</gene>
<sequence length="545" mass="61040">MKFYISATGIKKLTISSSAAVSSGRGGVGLPIGMKGKGLPPVTRRISHRTLLLPAVLVLGLLLTLLFFRITFIMLESAAFCSSPIGCLGWRIFGGSDSTRLREELMRALLEATNDGDNGIERSSTSLPSSFNDLVKDMTSNGQDIKAFAFKTKAMIMKMEQMVESARQSESIFWHLASHGVPKGIHCLSLKLAEEYAENAAARSRLPSPQYISHLIDPSFHHVVLLTDNVIAASVVVSSTIKSSSIPERLVFHIVTDKKTYTAMHAWFAVNSVNSAFLEVRGLHQYDWSHEVNIGIKEMIEIHRLICSHKLDSMKMENIPNKYEHEKDLQHLRPSCTSLLNHLRIYIPELFPDLNKIVFLDDDTVVQHDLSSLWELDLNGKVVGAAFDSSCGDDCCPGRKYKDYFNFTSPIISSKLDYDRCGWLYGMNVFDLQAWRKTNITATYHHWLKLNLNSGFELWNPGALPPSLIAFEGHVHRIDPSWHIAGLGYRSIINVTQSVLEDGAVVHFSGPAKPWLEIGAPEIRSLWSRHVNMSNEFIRKCGIME</sequence>
<dbReference type="GO" id="GO:0047262">
    <property type="term" value="F:polygalacturonate 4-alpha-galacturonosyltransferase activity"/>
    <property type="evidence" value="ECO:0007669"/>
    <property type="project" value="InterPro"/>
</dbReference>
<organism evidence="6 7">
    <name type="scientific">Solanum tuberosum</name>
    <name type="common">Potato</name>
    <dbReference type="NCBI Taxonomy" id="4113"/>
    <lineage>
        <taxon>Eukaryota</taxon>
        <taxon>Viridiplantae</taxon>
        <taxon>Streptophyta</taxon>
        <taxon>Embryophyta</taxon>
        <taxon>Tracheophyta</taxon>
        <taxon>Spermatophyta</taxon>
        <taxon>Magnoliopsida</taxon>
        <taxon>eudicotyledons</taxon>
        <taxon>Gunneridae</taxon>
        <taxon>Pentapetalae</taxon>
        <taxon>asterids</taxon>
        <taxon>lamiids</taxon>
        <taxon>Solanales</taxon>
        <taxon>Solanaceae</taxon>
        <taxon>Solanoideae</taxon>
        <taxon>Solaneae</taxon>
        <taxon>Solanum</taxon>
    </lineage>
</organism>
<dbReference type="EC" id="2.4.1.-" evidence="5"/>
<evidence type="ECO:0000256" key="5">
    <source>
        <dbReference type="RuleBase" id="RU362027"/>
    </source>
</evidence>
<comment type="subcellular location">
    <subcellularLocation>
        <location evidence="5">Golgi apparatus membrane</location>
        <topology evidence="5">Single-pass type II membrane protein</topology>
    </subcellularLocation>
</comment>
<dbReference type="InterPro" id="IPR029044">
    <property type="entry name" value="Nucleotide-diphossugar_trans"/>
</dbReference>
<evidence type="ECO:0000256" key="2">
    <source>
        <dbReference type="ARBA" id="ARBA00006351"/>
    </source>
</evidence>
<dbReference type="Gene3D" id="3.90.550.10">
    <property type="entry name" value="Spore Coat Polysaccharide Biosynthesis Protein SpsA, Chain A"/>
    <property type="match status" value="1"/>
</dbReference>
<dbReference type="GO" id="GO:0071555">
    <property type="term" value="P:cell wall organization"/>
    <property type="evidence" value="ECO:0007669"/>
    <property type="project" value="UniProtKB-KW"/>
</dbReference>
<dbReference type="Pfam" id="PF01501">
    <property type="entry name" value="Glyco_transf_8"/>
    <property type="match status" value="1"/>
</dbReference>
<dbReference type="GO" id="GO:0045489">
    <property type="term" value="P:pectin biosynthetic process"/>
    <property type="evidence" value="ECO:0007669"/>
    <property type="project" value="UniProtKB-UniPathway"/>
</dbReference>
<dbReference type="SUPFAM" id="SSF53448">
    <property type="entry name" value="Nucleotide-diphospho-sugar transferases"/>
    <property type="match status" value="1"/>
</dbReference>
<dbReference type="InterPro" id="IPR029993">
    <property type="entry name" value="GAUT"/>
</dbReference>
<dbReference type="PaxDb" id="4113-PGSC0003DMT400044704"/>
<accession>M1BGJ5</accession>
<dbReference type="eggNOG" id="ENOG502QVXA">
    <property type="taxonomic scope" value="Eukaryota"/>
</dbReference>
<keyword evidence="5" id="KW-0961">Cell wall biogenesis/degradation</keyword>
<protein>
    <recommendedName>
        <fullName evidence="5">Hexosyltransferase</fullName>
        <ecNumber evidence="5">2.4.1.-</ecNumber>
    </recommendedName>
</protein>
<dbReference type="AlphaFoldDB" id="M1BGJ5"/>
<name>M1BGJ5_SOLTU</name>
<keyword evidence="5" id="KW-0812">Transmembrane</keyword>
<keyword evidence="5" id="KW-1133">Transmembrane helix</keyword>
<keyword evidence="4" id="KW-0808">Transferase</keyword>
<dbReference type="UniPathway" id="UPA00845"/>
<reference evidence="6" key="2">
    <citation type="submission" date="2015-06" db="UniProtKB">
        <authorList>
            <consortium name="EnsemblPlants"/>
        </authorList>
    </citation>
    <scope>IDENTIFICATION</scope>
    <source>
        <strain evidence="6">DM1-3 516 R44</strain>
    </source>
</reference>
<evidence type="ECO:0000256" key="4">
    <source>
        <dbReference type="ARBA" id="ARBA00022679"/>
    </source>
</evidence>
<dbReference type="OrthoDB" id="411524at2759"/>
<dbReference type="EnsemblPlants" id="PGSC0003DMT400044704">
    <property type="protein sequence ID" value="PGSC0003DMT400044704"/>
    <property type="gene ID" value="PGSC0003DMG400017341"/>
</dbReference>
<dbReference type="Gramene" id="PGSC0003DMT400044705">
    <property type="protein sequence ID" value="PGSC0003DMT400044705"/>
    <property type="gene ID" value="PGSC0003DMG400017341"/>
</dbReference>
<keyword evidence="7" id="KW-1185">Reference proteome</keyword>
<reference evidence="7" key="1">
    <citation type="journal article" date="2011" name="Nature">
        <title>Genome sequence and analysis of the tuber crop potato.</title>
        <authorList>
            <consortium name="The Potato Genome Sequencing Consortium"/>
        </authorList>
    </citation>
    <scope>NUCLEOTIDE SEQUENCE [LARGE SCALE GENOMIC DNA]</scope>
    <source>
        <strain evidence="7">cv. DM1-3 516 R44</strain>
    </source>
</reference>
<dbReference type="Proteomes" id="UP000011115">
    <property type="component" value="Unassembled WGS sequence"/>
</dbReference>
<feature type="transmembrane region" description="Helical" evidence="5">
    <location>
        <begin position="51"/>
        <end position="75"/>
    </location>
</feature>
<evidence type="ECO:0000313" key="7">
    <source>
        <dbReference type="Proteomes" id="UP000011115"/>
    </source>
</evidence>
<evidence type="ECO:0000313" key="6">
    <source>
        <dbReference type="EnsemblPlants" id="PGSC0003DMT400044705"/>
    </source>
</evidence>